<organism evidence="1 2">
    <name type="scientific">Caerostris extrusa</name>
    <name type="common">Bark spider</name>
    <name type="synonym">Caerostris bankana</name>
    <dbReference type="NCBI Taxonomy" id="172846"/>
    <lineage>
        <taxon>Eukaryota</taxon>
        <taxon>Metazoa</taxon>
        <taxon>Ecdysozoa</taxon>
        <taxon>Arthropoda</taxon>
        <taxon>Chelicerata</taxon>
        <taxon>Arachnida</taxon>
        <taxon>Araneae</taxon>
        <taxon>Araneomorphae</taxon>
        <taxon>Entelegynae</taxon>
        <taxon>Araneoidea</taxon>
        <taxon>Araneidae</taxon>
        <taxon>Caerostris</taxon>
    </lineage>
</organism>
<proteinExistence type="predicted"/>
<comment type="caution">
    <text evidence="1">The sequence shown here is derived from an EMBL/GenBank/DDBJ whole genome shotgun (WGS) entry which is preliminary data.</text>
</comment>
<name>A0AAV4TUL7_CAEEX</name>
<evidence type="ECO:0000313" key="1">
    <source>
        <dbReference type="EMBL" id="GIY48879.1"/>
    </source>
</evidence>
<sequence length="130" mass="14515">MFNYVIRFSARSSLSDHFRHVSLTVDDAVSLSDSRAKRKIQIESLQGGYPLKALKGKGNPHCLADSREISGKSVETKVEQSGIFILTVSIPSQARLNPPFLPAVIDSSLRGEESIKKRLFKMFNRSEGEY</sequence>
<accession>A0AAV4TUL7</accession>
<protein>
    <submittedName>
        <fullName evidence="1">Uncharacterized protein</fullName>
    </submittedName>
</protein>
<dbReference type="AlphaFoldDB" id="A0AAV4TUL7"/>
<reference evidence="1 2" key="1">
    <citation type="submission" date="2021-06" db="EMBL/GenBank/DDBJ databases">
        <title>Caerostris extrusa draft genome.</title>
        <authorList>
            <person name="Kono N."/>
            <person name="Arakawa K."/>
        </authorList>
    </citation>
    <scope>NUCLEOTIDE SEQUENCE [LARGE SCALE GENOMIC DNA]</scope>
</reference>
<evidence type="ECO:0000313" key="2">
    <source>
        <dbReference type="Proteomes" id="UP001054945"/>
    </source>
</evidence>
<dbReference type="EMBL" id="BPLR01011770">
    <property type="protein sequence ID" value="GIY48879.1"/>
    <property type="molecule type" value="Genomic_DNA"/>
</dbReference>
<gene>
    <name evidence="1" type="ORF">CEXT_25671</name>
</gene>
<dbReference type="Proteomes" id="UP001054945">
    <property type="component" value="Unassembled WGS sequence"/>
</dbReference>
<keyword evidence="2" id="KW-1185">Reference proteome</keyword>